<proteinExistence type="predicted"/>
<dbReference type="STRING" id="236234.A0A1J9QX83"/>
<dbReference type="Proteomes" id="UP000183809">
    <property type="component" value="Unassembled WGS sequence"/>
</dbReference>
<dbReference type="PANTHER" id="PTHR37544">
    <property type="entry name" value="SPRAY-RELATED"/>
    <property type="match status" value="1"/>
</dbReference>
<dbReference type="InterPro" id="IPR021840">
    <property type="entry name" value="DUF3433"/>
</dbReference>
<keyword evidence="4" id="KW-1185">Reference proteome</keyword>
<evidence type="ECO:0000313" key="4">
    <source>
        <dbReference type="Proteomes" id="UP000183809"/>
    </source>
</evidence>
<feature type="transmembrane region" description="Helical" evidence="2">
    <location>
        <begin position="37"/>
        <end position="57"/>
    </location>
</feature>
<accession>A0A1J9QX83</accession>
<dbReference type="RefSeq" id="XP_020128854.1">
    <property type="nucleotide sequence ID" value="XM_020275091.1"/>
</dbReference>
<dbReference type="OrthoDB" id="5428901at2759"/>
<sequence length="793" mass="82460">MAALQAIGRYSGVPQEEPPLSQNPPNKRYSPSALRTVSLLGFVILTAAIIGVLQWIAAPGNRDNIGNVRRRNDVPTITHFPRATPGAATASTASGPSTVMIISSATESPHQDDGTSTTSEGAFIPITPSTTVVVGTTISDAFVPIDPNTVETESTATTAFVPMKPGTAADPTEGFSTDPDAFIPLGDATGTADTPITTPTAGTFVITTSIPGGTSPAAFTITGTIDPSQPLLITATGSSIPGGTLVITRTGPLVAGPTTPAQGSGGGSSGSSGSSTNTTSPSSTPPSDAFAAYGARFNISHYLLGAYAPTLFAVIYGILWSTILAGMAEMAPWFQLTRPGGATAKESLLLSYQNASLWGLFVGSIKHKDGFVLAGSVVSALVTATIALASGVFYIGVSGTCRETGRGADCVRYLAVDRRLAWAESGMLAVVLACVVGVWLSARRKDGGLYAEAMSVAGVATLMGNPGVVAKMREALERERQGGGWGSNDTRFGVGQSYDKAAGWTYGFTVVDDGQKRDPPAKIFDDGDNNDDSTPVLPLLLRPYMLALFLLLLLALLAILLYYWFNGTSSFLEDFLDSQTFGPKLMMSIFGLIIRTWWSEIARVQEIGDEFQVPHQRHLDLLALSQVRGQLGHKVQDVGAGIARHGGPDSEGLLARLVGVLGVGSVFGGEGFLPELPVHASQLGIEVVQLMFGGLVENAVGVVEDGFEVGDVGRVGDEGEDADALAAGVAVPLAVLGDEVLAFVVDHDEVTRAHYGRVAGGLAMWVAGQKEAEGGGWRLTVSYQLRVFGGPGV</sequence>
<protein>
    <submittedName>
        <fullName evidence="3">Uncharacterized protein</fullName>
    </submittedName>
</protein>
<feature type="region of interest" description="Disordered" evidence="1">
    <location>
        <begin position="251"/>
        <end position="285"/>
    </location>
</feature>
<dbReference type="EMBL" id="MNUE01000037">
    <property type="protein sequence ID" value="OJD32594.1"/>
    <property type="molecule type" value="Genomic_DNA"/>
</dbReference>
<dbReference type="Pfam" id="PF11915">
    <property type="entry name" value="DUF3433"/>
    <property type="match status" value="1"/>
</dbReference>
<dbReference type="PANTHER" id="PTHR37544:SF3">
    <property type="entry name" value="SPRAY"/>
    <property type="match status" value="1"/>
</dbReference>
<gene>
    <name evidence="3" type="ORF">BKCO1_37000204</name>
</gene>
<keyword evidence="2" id="KW-0472">Membrane</keyword>
<feature type="transmembrane region" description="Helical" evidence="2">
    <location>
        <begin position="544"/>
        <end position="565"/>
    </location>
</feature>
<keyword evidence="2" id="KW-1133">Transmembrane helix</keyword>
<reference evidence="3 4" key="1">
    <citation type="submission" date="2016-10" db="EMBL/GenBank/DDBJ databases">
        <title>Proteomics and genomics reveal pathogen-plant mechanisms compatible with a hemibiotrophic lifestyle of Diplodia corticola.</title>
        <authorList>
            <person name="Fernandes I."/>
            <person name="De Jonge R."/>
            <person name="Van De Peer Y."/>
            <person name="Devreese B."/>
            <person name="Alves A."/>
            <person name="Esteves A.C."/>
        </authorList>
    </citation>
    <scope>NUCLEOTIDE SEQUENCE [LARGE SCALE GENOMIC DNA]</scope>
    <source>
        <strain evidence="3 4">CBS 112549</strain>
    </source>
</reference>
<dbReference type="AlphaFoldDB" id="A0A1J9QX83"/>
<feature type="region of interest" description="Disordered" evidence="1">
    <location>
        <begin position="1"/>
        <end position="28"/>
    </location>
</feature>
<organism evidence="3 4">
    <name type="scientific">Diplodia corticola</name>
    <dbReference type="NCBI Taxonomy" id="236234"/>
    <lineage>
        <taxon>Eukaryota</taxon>
        <taxon>Fungi</taxon>
        <taxon>Dikarya</taxon>
        <taxon>Ascomycota</taxon>
        <taxon>Pezizomycotina</taxon>
        <taxon>Dothideomycetes</taxon>
        <taxon>Dothideomycetes incertae sedis</taxon>
        <taxon>Botryosphaeriales</taxon>
        <taxon>Botryosphaeriaceae</taxon>
        <taxon>Diplodia</taxon>
    </lineage>
</organism>
<feature type="compositionally biased region" description="Low complexity" evidence="1">
    <location>
        <begin position="271"/>
        <end position="285"/>
    </location>
</feature>
<feature type="transmembrane region" description="Helical" evidence="2">
    <location>
        <begin position="371"/>
        <end position="397"/>
    </location>
</feature>
<dbReference type="GeneID" id="31015352"/>
<evidence type="ECO:0000256" key="2">
    <source>
        <dbReference type="SAM" id="Phobius"/>
    </source>
</evidence>
<feature type="transmembrane region" description="Helical" evidence="2">
    <location>
        <begin position="448"/>
        <end position="470"/>
    </location>
</feature>
<comment type="caution">
    <text evidence="3">The sequence shown here is derived from an EMBL/GenBank/DDBJ whole genome shotgun (WGS) entry which is preliminary data.</text>
</comment>
<feature type="transmembrane region" description="Helical" evidence="2">
    <location>
        <begin position="421"/>
        <end position="442"/>
    </location>
</feature>
<keyword evidence="2" id="KW-0812">Transmembrane</keyword>
<name>A0A1J9QX83_9PEZI</name>
<evidence type="ECO:0000256" key="1">
    <source>
        <dbReference type="SAM" id="MobiDB-lite"/>
    </source>
</evidence>
<feature type="transmembrane region" description="Helical" evidence="2">
    <location>
        <begin position="306"/>
        <end position="327"/>
    </location>
</feature>
<evidence type="ECO:0000313" key="3">
    <source>
        <dbReference type="EMBL" id="OJD32594.1"/>
    </source>
</evidence>